<reference evidence="1 2" key="1">
    <citation type="submission" date="2015-08" db="EMBL/GenBank/DDBJ databases">
        <title>Next Generation Sequencing and Analysis of the Genome of Puccinia sorghi L Schw, the Causal Agent of Maize Common Rust.</title>
        <authorList>
            <person name="Rochi L."/>
            <person name="Burguener G."/>
            <person name="Darino M."/>
            <person name="Turjanski A."/>
            <person name="Kreff E."/>
            <person name="Dieguez M.J."/>
            <person name="Sacco F."/>
        </authorList>
    </citation>
    <scope>NUCLEOTIDE SEQUENCE [LARGE SCALE GENOMIC DNA]</scope>
    <source>
        <strain evidence="1 2">RO10H11247</strain>
    </source>
</reference>
<dbReference type="VEuPathDB" id="FungiDB:VP01_1288g4"/>
<comment type="caution">
    <text evidence="1">The sequence shown here is derived from an EMBL/GenBank/DDBJ whole genome shotgun (WGS) entry which is preliminary data.</text>
</comment>
<organism evidence="1 2">
    <name type="scientific">Puccinia sorghi</name>
    <dbReference type="NCBI Taxonomy" id="27349"/>
    <lineage>
        <taxon>Eukaryota</taxon>
        <taxon>Fungi</taxon>
        <taxon>Dikarya</taxon>
        <taxon>Basidiomycota</taxon>
        <taxon>Pucciniomycotina</taxon>
        <taxon>Pucciniomycetes</taxon>
        <taxon>Pucciniales</taxon>
        <taxon>Pucciniaceae</taxon>
        <taxon>Puccinia</taxon>
    </lineage>
</organism>
<dbReference type="EMBL" id="LAVV01003209">
    <property type="protein sequence ID" value="KNZ62302.1"/>
    <property type="molecule type" value="Genomic_DNA"/>
</dbReference>
<gene>
    <name evidence="1" type="ORF">VP01_1288g4</name>
</gene>
<accession>A0A0L6VNT5</accession>
<name>A0A0L6VNT5_9BASI</name>
<evidence type="ECO:0000313" key="1">
    <source>
        <dbReference type="EMBL" id="KNZ62302.1"/>
    </source>
</evidence>
<keyword evidence="2" id="KW-1185">Reference proteome</keyword>
<dbReference type="AlphaFoldDB" id="A0A0L6VNT5"/>
<sequence length="615" mass="69220">MNKKNGSYRDVWSFPFGPEACSIKAFSDVQSLARLSDSAEGHKYVHLQPQNMYIFTPLSDDSHLPVILDIPLPLAHSSGCAKQDKTSLLILGPIWLAASGLISQDMLLIIPNINCRQLAFEPGLLSVCMLMKDVLQCGLCTRIRDLFFLESTYPNSKWIEKANLKNLYTQKILLFHLQPSSPHLNKYFFFIKSPFFKIQNNLFIKLASRKPNTIDLSLQLRTYGISQRTLVSFFFFLKIFLGEIFLKSPASVIIWTDSDFSKVPQIWNLCSSAVSSLMAISCKFKKVLLWFLAPKKAQIQSILLSILISEPKVTLQRRLPDCLKLWLFFNRLDTAINMKKLPGSFCLSSNLSARVIQPSFDAKSVCILHSGCTKKSTYANRWSLDDSLAEACCMSTAGNDFEFRQDRLDKTLNIFQTSRAWLRAVLMLGLLAIQTVHATCDCPPSSCMQISKFVQTCRVTLTCLLQHSHDQCSLSSLSTQLNCAACGEFDALCKKFTEISWWIGFMDYKLAIIYNTQNTYFLLKGRVGISKNPIWDDSSHKGLWLTLSLNNLQFPNQAEKFISFLPYTLLNSPDKDDCAATHFGSATHPMLACWSGGCRTKMTVGIGATSATKIP</sequence>
<evidence type="ECO:0000313" key="2">
    <source>
        <dbReference type="Proteomes" id="UP000037035"/>
    </source>
</evidence>
<proteinExistence type="predicted"/>
<protein>
    <submittedName>
        <fullName evidence="1">Uncharacterized protein</fullName>
    </submittedName>
</protein>
<dbReference type="Proteomes" id="UP000037035">
    <property type="component" value="Unassembled WGS sequence"/>
</dbReference>